<dbReference type="GeneID" id="58089562"/>
<feature type="domain" description="Prepilin peptidase A24 N-terminal" evidence="2">
    <location>
        <begin position="27"/>
        <end position="84"/>
    </location>
</feature>
<evidence type="ECO:0000256" key="1">
    <source>
        <dbReference type="SAM" id="Phobius"/>
    </source>
</evidence>
<dbReference type="PANTHER" id="PTHR30487">
    <property type="entry name" value="TYPE 4 PREPILIN-LIKE PROTEINS LEADER PEPTIDE-PROCESSING ENZYME"/>
    <property type="match status" value="1"/>
</dbReference>
<reference evidence="3 4" key="1">
    <citation type="journal article" date="2019" name="Sci. Transl. Med.">
        <title>Quorum sensing between bacterial species on the skin protects against epidermal injury in atopic dermatitis.</title>
        <authorList>
            <person name="Williams M.R."/>
        </authorList>
    </citation>
    <scope>NUCLEOTIDE SEQUENCE [LARGE SCALE GENOMIC DNA]</scope>
    <source>
        <strain evidence="3 4">E7</strain>
    </source>
</reference>
<keyword evidence="1" id="KW-1133">Transmembrane helix</keyword>
<dbReference type="GO" id="GO:0005886">
    <property type="term" value="C:plasma membrane"/>
    <property type="evidence" value="ECO:0007669"/>
    <property type="project" value="TreeGrafter"/>
</dbReference>
<dbReference type="InterPro" id="IPR050882">
    <property type="entry name" value="Prepilin_peptidase/N-MTase"/>
</dbReference>
<feature type="transmembrane region" description="Helical" evidence="1">
    <location>
        <begin position="122"/>
        <end position="143"/>
    </location>
</feature>
<keyword evidence="1" id="KW-0472">Membrane</keyword>
<evidence type="ECO:0000259" key="2">
    <source>
        <dbReference type="Pfam" id="PF06750"/>
    </source>
</evidence>
<proteinExistence type="predicted"/>
<protein>
    <submittedName>
        <fullName evidence="3">Competence protein ComC</fullName>
    </submittedName>
</protein>
<evidence type="ECO:0000313" key="3">
    <source>
        <dbReference type="EMBL" id="TBW71032.1"/>
    </source>
</evidence>
<dbReference type="GO" id="GO:0006465">
    <property type="term" value="P:signal peptide processing"/>
    <property type="evidence" value="ECO:0007669"/>
    <property type="project" value="TreeGrafter"/>
</dbReference>
<dbReference type="Proteomes" id="UP000293637">
    <property type="component" value="Unassembled WGS sequence"/>
</dbReference>
<sequence length="236" mass="27989">MVIICYLYSVLFSYLYQLNGVERISFCILKARSTCDYCHQKLPWYSLLPIVSFLFLKGRALCCHHKLNKYYLIGELIAFIIPTMSLIWDIDINPTIFSFVFLFLLVMAIYDIETKYLNLQFFALFVICLLFISHFYLINFIIYTLVSHAIYLFVHNSLGYGDIILISFLSLIFPQSFMLYFIFITLLFATLYSLFLIVKYKTKRMQIPLIPFVFISFILNAFCFKMLKFYVEGMML</sequence>
<organism evidence="3 4">
    <name type="scientific">Staphylococcus lugdunensis</name>
    <dbReference type="NCBI Taxonomy" id="28035"/>
    <lineage>
        <taxon>Bacteria</taxon>
        <taxon>Bacillati</taxon>
        <taxon>Bacillota</taxon>
        <taxon>Bacilli</taxon>
        <taxon>Bacillales</taxon>
        <taxon>Staphylococcaceae</taxon>
        <taxon>Staphylococcus</taxon>
    </lineage>
</organism>
<comment type="caution">
    <text evidence="3">The sequence shown here is derived from an EMBL/GenBank/DDBJ whole genome shotgun (WGS) entry which is preliminary data.</text>
</comment>
<accession>A0A4Q9W7I7</accession>
<dbReference type="PANTHER" id="PTHR30487:SF0">
    <property type="entry name" value="PREPILIN LEADER PEPTIDASE_N-METHYLTRANSFERASE-RELATED"/>
    <property type="match status" value="1"/>
</dbReference>
<name>A0A4Q9W7I7_STALU</name>
<dbReference type="EMBL" id="SCHB01000008">
    <property type="protein sequence ID" value="TBW71032.1"/>
    <property type="molecule type" value="Genomic_DNA"/>
</dbReference>
<keyword evidence="1" id="KW-0812">Transmembrane</keyword>
<feature type="transmembrane region" description="Helical" evidence="1">
    <location>
        <begin position="94"/>
        <end position="110"/>
    </location>
</feature>
<dbReference type="AlphaFoldDB" id="A0A4Q9W7I7"/>
<gene>
    <name evidence="3" type="ORF">EQ812_10870</name>
</gene>
<feature type="transmembrane region" description="Helical" evidence="1">
    <location>
        <begin position="149"/>
        <end position="172"/>
    </location>
</feature>
<dbReference type="GO" id="GO:0004190">
    <property type="term" value="F:aspartic-type endopeptidase activity"/>
    <property type="evidence" value="ECO:0007669"/>
    <property type="project" value="TreeGrafter"/>
</dbReference>
<feature type="transmembrane region" description="Helical" evidence="1">
    <location>
        <begin position="42"/>
        <end position="58"/>
    </location>
</feature>
<dbReference type="RefSeq" id="WP_002492125.1">
    <property type="nucleotide sequence ID" value="NZ_AP021848.1"/>
</dbReference>
<feature type="transmembrane region" description="Helical" evidence="1">
    <location>
        <begin position="179"/>
        <end position="197"/>
    </location>
</feature>
<dbReference type="Pfam" id="PF06750">
    <property type="entry name" value="A24_N_bact"/>
    <property type="match status" value="1"/>
</dbReference>
<evidence type="ECO:0000313" key="4">
    <source>
        <dbReference type="Proteomes" id="UP000293637"/>
    </source>
</evidence>
<dbReference type="InterPro" id="IPR010627">
    <property type="entry name" value="Prepilin_pept_A24_N"/>
</dbReference>
<feature type="transmembrane region" description="Helical" evidence="1">
    <location>
        <begin position="209"/>
        <end position="227"/>
    </location>
</feature>
<feature type="transmembrane region" description="Helical" evidence="1">
    <location>
        <begin position="70"/>
        <end position="88"/>
    </location>
</feature>